<evidence type="ECO:0000313" key="4">
    <source>
        <dbReference type="Proteomes" id="UP000216752"/>
    </source>
</evidence>
<dbReference type="PROSITE" id="PS50943">
    <property type="entry name" value="HTH_CROC1"/>
    <property type="match status" value="1"/>
</dbReference>
<dbReference type="Gene3D" id="2.60.40.730">
    <property type="entry name" value="SOR catalytic domain"/>
    <property type="match status" value="1"/>
</dbReference>
<organism evidence="3 4">
    <name type="scientific">Sporomusa silvacetica DSM 10669</name>
    <dbReference type="NCBI Taxonomy" id="1123289"/>
    <lineage>
        <taxon>Bacteria</taxon>
        <taxon>Bacillati</taxon>
        <taxon>Bacillota</taxon>
        <taxon>Negativicutes</taxon>
        <taxon>Selenomonadales</taxon>
        <taxon>Sporomusaceae</taxon>
        <taxon>Sporomusa</taxon>
    </lineage>
</organism>
<dbReference type="EMBL" id="CP155573">
    <property type="protein sequence ID" value="XFO68750.1"/>
    <property type="molecule type" value="Genomic_DNA"/>
</dbReference>
<name>A0ABZ3ISX8_9FIRM</name>
<protein>
    <recommendedName>
        <fullName evidence="2">HTH cro/C1-type domain-containing protein</fullName>
    </recommendedName>
</protein>
<dbReference type="Gene3D" id="1.10.260.40">
    <property type="entry name" value="lambda repressor-like DNA-binding domains"/>
    <property type="match status" value="1"/>
</dbReference>
<dbReference type="PANTHER" id="PTHR46558">
    <property type="entry name" value="TRACRIPTIONAL REGULATORY PROTEIN-RELATED-RELATED"/>
    <property type="match status" value="1"/>
</dbReference>
<dbReference type="PANTHER" id="PTHR46558:SF11">
    <property type="entry name" value="HTH-TYPE TRANSCRIPTIONAL REGULATOR XRE"/>
    <property type="match status" value="1"/>
</dbReference>
<keyword evidence="1" id="KW-0238">DNA-binding</keyword>
<proteinExistence type="predicted"/>
<sequence>MNCDKIGKLIYNLRKEKDMTQKQLADLMNISDKAISKWERGLGCPDVSLLPELSQILGVNIEEILSGKIELNDAIGGNMKKLKFYVCPQCNNLMTATGDANISCCGKRLESLVAEKTNENHLLNIEPVEDELYISSSHQMEKEHYISFVAYVTGDRVYIAKQYPEWNMQFRFHKLGHGKLYFHCSNHGLFYQLI</sequence>
<keyword evidence="4" id="KW-1185">Reference proteome</keyword>
<feature type="domain" description="HTH cro/C1-type" evidence="2">
    <location>
        <begin position="10"/>
        <end position="64"/>
    </location>
</feature>
<dbReference type="SUPFAM" id="SSF49367">
    <property type="entry name" value="Superoxide reductase-like"/>
    <property type="match status" value="1"/>
</dbReference>
<dbReference type="RefSeq" id="WP_094606427.1">
    <property type="nucleotide sequence ID" value="NZ_CP155573.1"/>
</dbReference>
<dbReference type="SMART" id="SM00530">
    <property type="entry name" value="HTH_XRE"/>
    <property type="match status" value="1"/>
</dbReference>
<dbReference type="Proteomes" id="UP000216752">
    <property type="component" value="Chromosome"/>
</dbReference>
<dbReference type="Pfam" id="PF01381">
    <property type="entry name" value="HTH_3"/>
    <property type="match status" value="1"/>
</dbReference>
<dbReference type="InterPro" id="IPR036073">
    <property type="entry name" value="Desulfoferrodoxin_Fe-bd_dom_sf"/>
</dbReference>
<evidence type="ECO:0000256" key="1">
    <source>
        <dbReference type="ARBA" id="ARBA00023125"/>
    </source>
</evidence>
<evidence type="ECO:0000313" key="3">
    <source>
        <dbReference type="EMBL" id="XFO68750.1"/>
    </source>
</evidence>
<gene>
    <name evidence="3" type="ORF">SPSIL_049730</name>
</gene>
<accession>A0ABZ3ISX8</accession>
<dbReference type="InterPro" id="IPR001387">
    <property type="entry name" value="Cro/C1-type_HTH"/>
</dbReference>
<dbReference type="SUPFAM" id="SSF47413">
    <property type="entry name" value="lambda repressor-like DNA-binding domains"/>
    <property type="match status" value="1"/>
</dbReference>
<dbReference type="CDD" id="cd00093">
    <property type="entry name" value="HTH_XRE"/>
    <property type="match status" value="1"/>
</dbReference>
<evidence type="ECO:0000259" key="2">
    <source>
        <dbReference type="PROSITE" id="PS50943"/>
    </source>
</evidence>
<reference evidence="3" key="1">
    <citation type="submission" date="2024-05" db="EMBL/GenBank/DDBJ databases">
        <title>Isolation and characterization of Sporomusa carbonis sp. nov., a carboxydotrophic hydrogenogen in the genus of Sporomusa isolated from a charcoal burning pile.</title>
        <authorList>
            <person name="Boeer T."/>
            <person name="Rosenbaum F."/>
            <person name="Eysell L."/>
            <person name="Mueller V."/>
            <person name="Daniel R."/>
            <person name="Poehlein A."/>
        </authorList>
    </citation>
    <scope>NUCLEOTIDE SEQUENCE [LARGE SCALE GENOMIC DNA]</scope>
    <source>
        <strain evidence="3">DSM 10669</strain>
    </source>
</reference>
<dbReference type="InterPro" id="IPR010982">
    <property type="entry name" value="Lambda_DNA-bd_dom_sf"/>
</dbReference>